<organism evidence="2 3">
    <name type="scientific">Gonapodya prolifera (strain JEL478)</name>
    <name type="common">Monoblepharis prolifera</name>
    <dbReference type="NCBI Taxonomy" id="1344416"/>
    <lineage>
        <taxon>Eukaryota</taxon>
        <taxon>Fungi</taxon>
        <taxon>Fungi incertae sedis</taxon>
        <taxon>Chytridiomycota</taxon>
        <taxon>Chytridiomycota incertae sedis</taxon>
        <taxon>Monoblepharidomycetes</taxon>
        <taxon>Monoblepharidales</taxon>
        <taxon>Gonapodyaceae</taxon>
        <taxon>Gonapodya</taxon>
    </lineage>
</organism>
<dbReference type="GO" id="GO:0003723">
    <property type="term" value="F:RNA binding"/>
    <property type="evidence" value="ECO:0007669"/>
    <property type="project" value="TreeGrafter"/>
</dbReference>
<dbReference type="InterPro" id="IPR018812">
    <property type="entry name" value="SAK_HAD"/>
</dbReference>
<dbReference type="PANTHER" id="PTHR10335">
    <property type="entry name" value="RRNA 2-O-METHYLTRANSFERASE FIBRILLARIN"/>
    <property type="match status" value="1"/>
</dbReference>
<protein>
    <recommendedName>
        <fullName evidence="1">Swiss Army Knife RNA repair protein HAD domain-containing protein</fullName>
    </recommendedName>
</protein>
<dbReference type="GO" id="GO:1990259">
    <property type="term" value="F:histone H2AQ104 methyltransferase activity"/>
    <property type="evidence" value="ECO:0007669"/>
    <property type="project" value="TreeGrafter"/>
</dbReference>
<evidence type="ECO:0000259" key="1">
    <source>
        <dbReference type="Pfam" id="PF10307"/>
    </source>
</evidence>
<evidence type="ECO:0000313" key="3">
    <source>
        <dbReference type="Proteomes" id="UP000070544"/>
    </source>
</evidence>
<dbReference type="InterPro" id="IPR036412">
    <property type="entry name" value="HAD-like_sf"/>
</dbReference>
<keyword evidence="3" id="KW-1185">Reference proteome</keyword>
<dbReference type="Pfam" id="PF10307">
    <property type="entry name" value="HAD_SAK_1"/>
    <property type="match status" value="1"/>
</dbReference>
<dbReference type="GO" id="GO:0032040">
    <property type="term" value="C:small-subunit processome"/>
    <property type="evidence" value="ECO:0007669"/>
    <property type="project" value="TreeGrafter"/>
</dbReference>
<dbReference type="GO" id="GO:0000494">
    <property type="term" value="P:box C/D sno(s)RNA 3'-end processing"/>
    <property type="evidence" value="ECO:0007669"/>
    <property type="project" value="TreeGrafter"/>
</dbReference>
<accession>A0A139ATZ3</accession>
<dbReference type="EMBL" id="KQ965736">
    <property type="protein sequence ID" value="KXS20210.1"/>
    <property type="molecule type" value="Genomic_DNA"/>
</dbReference>
<reference evidence="2 3" key="1">
    <citation type="journal article" date="2015" name="Genome Biol. Evol.">
        <title>Phylogenomic analyses indicate that early fungi evolved digesting cell walls of algal ancestors of land plants.</title>
        <authorList>
            <person name="Chang Y."/>
            <person name="Wang S."/>
            <person name="Sekimoto S."/>
            <person name="Aerts A.L."/>
            <person name="Choi C."/>
            <person name="Clum A."/>
            <person name="LaButti K.M."/>
            <person name="Lindquist E.A."/>
            <person name="Yee Ngan C."/>
            <person name="Ohm R.A."/>
            <person name="Salamov A.A."/>
            <person name="Grigoriev I.V."/>
            <person name="Spatafora J.W."/>
            <person name="Berbee M.L."/>
        </authorList>
    </citation>
    <scope>NUCLEOTIDE SEQUENCE [LARGE SCALE GENOMIC DNA]</scope>
    <source>
        <strain evidence="2 3">JEL478</strain>
    </source>
</reference>
<dbReference type="AlphaFoldDB" id="A0A139ATZ3"/>
<feature type="domain" description="Swiss Army Knife RNA repair protein HAD" evidence="1">
    <location>
        <begin position="38"/>
        <end position="238"/>
    </location>
</feature>
<gene>
    <name evidence="2" type="ORF">M427DRAFT_152105</name>
</gene>
<name>A0A139ATZ3_GONPJ</name>
<sequence length="529" mass="58159">MSAHVYDYETRIAELASQLPEPPTRLTVVDFDGTLFRSPLPNPSLFHPALVGHLMSDNLWFQDTRSISPPFLPASPDLSWFDPSVVDAVRKARSIGGSLVILLTGRRIVMLERVRAILQCLSHSPLFDLVLLREAYEKGKPYSIDTTLDYKLKVLASLLKTFPTISQIDLYDDRTRHLRRFEEEFHNLVKRRNTIPHIAGATLGLASFRVLEVAHHPHEAPPIPHDVETSLVQQILNEAAVSLTDDPKAKIVRGESTLTPINVFVSLRLDKISRDRVEQLSPTQHGWAAEPMDFVLRMGAPPTDDDGDGTTQQRTPADELSRLPVGTAIPLRLVALITVPGKAIVAVAAPELGPSSSSSSSTQPTYLLTAVSAVRSHGVRISKEISRLKRFVEQLVTQPDGAGGEVAKKLQVVFSPVPSLNEQFRASVHHETRLGLRSLISKNASRAVDEDLQSPAAISLGSVIMAAAQDMGVVLKGRDIGEVKSHLQRWMEERGIEDKAENEAVVWEGARAILRTLSEARVDIGTNSS</sequence>
<evidence type="ECO:0000313" key="2">
    <source>
        <dbReference type="EMBL" id="KXS20210.1"/>
    </source>
</evidence>
<dbReference type="Proteomes" id="UP000070544">
    <property type="component" value="Unassembled WGS sequence"/>
</dbReference>
<dbReference type="GO" id="GO:0031428">
    <property type="term" value="C:box C/D methylation guide snoRNP complex"/>
    <property type="evidence" value="ECO:0007669"/>
    <property type="project" value="TreeGrafter"/>
</dbReference>
<proteinExistence type="predicted"/>
<dbReference type="GO" id="GO:0008649">
    <property type="term" value="F:rRNA methyltransferase activity"/>
    <property type="evidence" value="ECO:0007669"/>
    <property type="project" value="TreeGrafter"/>
</dbReference>
<dbReference type="PANTHER" id="PTHR10335:SF23">
    <property type="entry name" value="OB FOLD-CONTAINING PROTEIN, NUCLEIC ACID BINDING"/>
    <property type="match status" value="1"/>
</dbReference>
<dbReference type="OrthoDB" id="5596992at2759"/>
<dbReference type="SUPFAM" id="SSF56784">
    <property type="entry name" value="HAD-like"/>
    <property type="match status" value="1"/>
</dbReference>